<evidence type="ECO:0000259" key="1">
    <source>
        <dbReference type="Pfam" id="PF07878"/>
    </source>
</evidence>
<dbReference type="EMBL" id="JACJTQ010000003">
    <property type="protein sequence ID" value="MBD2690833.1"/>
    <property type="molecule type" value="Genomic_DNA"/>
</dbReference>
<dbReference type="Proteomes" id="UP000660381">
    <property type="component" value="Unassembled WGS sequence"/>
</dbReference>
<comment type="caution">
    <text evidence="2">The sequence shown here is derived from an EMBL/GenBank/DDBJ whole genome shotgun (WGS) entry which is preliminary data.</text>
</comment>
<evidence type="ECO:0000313" key="3">
    <source>
        <dbReference type="Proteomes" id="UP000660381"/>
    </source>
</evidence>
<gene>
    <name evidence="2" type="ORF">H6G68_03520</name>
</gene>
<dbReference type="InterPro" id="IPR010985">
    <property type="entry name" value="Ribbon_hlx_hlx"/>
</dbReference>
<accession>A0ABR8IXM9</accession>
<dbReference type="Pfam" id="PF07878">
    <property type="entry name" value="RHH_5"/>
    <property type="match status" value="1"/>
</dbReference>
<reference evidence="2 3" key="1">
    <citation type="journal article" date="2020" name="ISME J.">
        <title>Comparative genomics reveals insights into cyanobacterial evolution and habitat adaptation.</title>
        <authorList>
            <person name="Chen M.Y."/>
            <person name="Teng W.K."/>
            <person name="Zhao L."/>
            <person name="Hu C.X."/>
            <person name="Zhou Y.K."/>
            <person name="Han B.P."/>
            <person name="Song L.R."/>
            <person name="Shu W.S."/>
        </authorList>
    </citation>
    <scope>NUCLEOTIDE SEQUENCE [LARGE SCALE GENOMIC DNA]</scope>
    <source>
        <strain evidence="2 3">FACHB-362</strain>
    </source>
</reference>
<sequence>MTERECNLKVSILSEAMGQTKKAKITFTCSHELREELESIANAEDRTLSNLVERMITRAIQSYKPQDQKAS</sequence>
<dbReference type="SUPFAM" id="SSF47598">
    <property type="entry name" value="Ribbon-helix-helix"/>
    <property type="match status" value="1"/>
</dbReference>
<dbReference type="InterPro" id="IPR012869">
    <property type="entry name" value="RHH_5"/>
</dbReference>
<name>A0ABR8IXM9_9NOST</name>
<protein>
    <recommendedName>
        <fullName evidence="1">CopG-like ribbon-helix-helix domain-containing protein</fullName>
    </recommendedName>
</protein>
<organism evidence="2 3">
    <name type="scientific">Anabaena catenula FACHB-362</name>
    <dbReference type="NCBI Taxonomy" id="2692877"/>
    <lineage>
        <taxon>Bacteria</taxon>
        <taxon>Bacillati</taxon>
        <taxon>Cyanobacteriota</taxon>
        <taxon>Cyanophyceae</taxon>
        <taxon>Nostocales</taxon>
        <taxon>Nostocaceae</taxon>
        <taxon>Anabaena</taxon>
    </lineage>
</organism>
<evidence type="ECO:0000313" key="2">
    <source>
        <dbReference type="EMBL" id="MBD2690833.1"/>
    </source>
</evidence>
<feature type="domain" description="CopG-like ribbon-helix-helix" evidence="1">
    <location>
        <begin position="30"/>
        <end position="62"/>
    </location>
</feature>
<proteinExistence type="predicted"/>
<keyword evidence="3" id="KW-1185">Reference proteome</keyword>